<keyword evidence="5" id="KW-1185">Reference proteome</keyword>
<dbReference type="Proteomes" id="UP000435112">
    <property type="component" value="Unassembled WGS sequence"/>
</dbReference>
<evidence type="ECO:0000313" key="6">
    <source>
        <dbReference type="Proteomes" id="UP000435112"/>
    </source>
</evidence>
<dbReference type="AlphaFoldDB" id="A0A6A3JID4"/>
<protein>
    <submittedName>
        <fullName evidence="1">Uncharacterized protein</fullName>
    </submittedName>
</protein>
<dbReference type="EMBL" id="QXFV01001981">
    <property type="protein sequence ID" value="KAE8994866.1"/>
    <property type="molecule type" value="Genomic_DNA"/>
</dbReference>
<evidence type="ECO:0000313" key="4">
    <source>
        <dbReference type="Proteomes" id="UP000429607"/>
    </source>
</evidence>
<evidence type="ECO:0000313" key="1">
    <source>
        <dbReference type="EMBL" id="KAE8994866.1"/>
    </source>
</evidence>
<comment type="caution">
    <text evidence="1">The sequence shown here is derived from an EMBL/GenBank/DDBJ whole genome shotgun (WGS) entry which is preliminary data.</text>
</comment>
<dbReference type="Proteomes" id="UP000429607">
    <property type="component" value="Unassembled WGS sequence"/>
</dbReference>
<evidence type="ECO:0000313" key="3">
    <source>
        <dbReference type="EMBL" id="KAE9328553.1"/>
    </source>
</evidence>
<dbReference type="EMBL" id="QXFT01001112">
    <property type="protein sequence ID" value="KAE9328553.1"/>
    <property type="molecule type" value="Genomic_DNA"/>
</dbReference>
<dbReference type="OrthoDB" id="10274590at2759"/>
<sequence length="35" mass="3926">MHLVVVATEKLPGILGEDVRVQEACMQFQLRGQQT</sequence>
<gene>
    <name evidence="1" type="ORF">PR001_g20276</name>
    <name evidence="2" type="ORF">PR002_g14209</name>
    <name evidence="3" type="ORF">PR003_g15765</name>
</gene>
<evidence type="ECO:0000313" key="2">
    <source>
        <dbReference type="EMBL" id="KAE9014476.1"/>
    </source>
</evidence>
<dbReference type="EMBL" id="QXFU01000976">
    <property type="protein sequence ID" value="KAE9014476.1"/>
    <property type="molecule type" value="Genomic_DNA"/>
</dbReference>
<evidence type="ECO:0000313" key="5">
    <source>
        <dbReference type="Proteomes" id="UP000434957"/>
    </source>
</evidence>
<dbReference type="Proteomes" id="UP000434957">
    <property type="component" value="Unassembled WGS sequence"/>
</dbReference>
<reference evidence="4 6" key="1">
    <citation type="submission" date="2018-09" db="EMBL/GenBank/DDBJ databases">
        <title>Genomic investigation of the strawberry pathogen Phytophthora fragariae indicates pathogenicity is determined by transcriptional variation in three key races.</title>
        <authorList>
            <person name="Adams T.M."/>
            <person name="Armitage A.D."/>
            <person name="Sobczyk M.K."/>
            <person name="Bates H.J."/>
            <person name="Dunwell J.M."/>
            <person name="Nellist C.F."/>
            <person name="Harrison R.J."/>
        </authorList>
    </citation>
    <scope>NUCLEOTIDE SEQUENCE [LARGE SCALE GENOMIC DNA]</scope>
    <source>
        <strain evidence="1 4">SCRP249</strain>
        <strain evidence="2 6">SCRP324</strain>
        <strain evidence="3 5">SCRP333</strain>
    </source>
</reference>
<organism evidence="1 4">
    <name type="scientific">Phytophthora rubi</name>
    <dbReference type="NCBI Taxonomy" id="129364"/>
    <lineage>
        <taxon>Eukaryota</taxon>
        <taxon>Sar</taxon>
        <taxon>Stramenopiles</taxon>
        <taxon>Oomycota</taxon>
        <taxon>Peronosporomycetes</taxon>
        <taxon>Peronosporales</taxon>
        <taxon>Peronosporaceae</taxon>
        <taxon>Phytophthora</taxon>
    </lineage>
</organism>
<proteinExistence type="predicted"/>
<accession>A0A6A3JID4</accession>
<name>A0A6A3JID4_9STRA</name>